<feature type="transmembrane region" description="Helical" evidence="9">
    <location>
        <begin position="425"/>
        <end position="450"/>
    </location>
</feature>
<feature type="transmembrane region" description="Helical" evidence="9">
    <location>
        <begin position="393"/>
        <end position="413"/>
    </location>
</feature>
<dbReference type="InterPro" id="IPR011701">
    <property type="entry name" value="MFS"/>
</dbReference>
<evidence type="ECO:0000256" key="4">
    <source>
        <dbReference type="ARBA" id="ARBA00022692"/>
    </source>
</evidence>
<feature type="region of interest" description="Disordered" evidence="8">
    <location>
        <begin position="1"/>
        <end position="23"/>
    </location>
</feature>
<evidence type="ECO:0000259" key="10">
    <source>
        <dbReference type="PROSITE" id="PS50850"/>
    </source>
</evidence>
<evidence type="ECO:0000256" key="9">
    <source>
        <dbReference type="SAM" id="Phobius"/>
    </source>
</evidence>
<feature type="transmembrane region" description="Helical" evidence="9">
    <location>
        <begin position="300"/>
        <end position="321"/>
    </location>
</feature>
<evidence type="ECO:0000313" key="11">
    <source>
        <dbReference type="EMBL" id="KAK0670983.1"/>
    </source>
</evidence>
<name>A0AA39ZH84_9PEZI</name>
<evidence type="ECO:0000256" key="3">
    <source>
        <dbReference type="ARBA" id="ARBA00022448"/>
    </source>
</evidence>
<dbReference type="Proteomes" id="UP001174997">
    <property type="component" value="Unassembled WGS sequence"/>
</dbReference>
<dbReference type="GO" id="GO:0022857">
    <property type="term" value="F:transmembrane transporter activity"/>
    <property type="evidence" value="ECO:0007669"/>
    <property type="project" value="InterPro"/>
</dbReference>
<dbReference type="FunFam" id="1.20.1250.20:FF:000484">
    <property type="entry name" value="MFS general substrate transporter"/>
    <property type="match status" value="1"/>
</dbReference>
<feature type="transmembrane region" description="Helical" evidence="9">
    <location>
        <begin position="35"/>
        <end position="62"/>
    </location>
</feature>
<keyword evidence="3" id="KW-0813">Transport</keyword>
<dbReference type="GO" id="GO:0005886">
    <property type="term" value="C:plasma membrane"/>
    <property type="evidence" value="ECO:0007669"/>
    <property type="project" value="TreeGrafter"/>
</dbReference>
<evidence type="ECO:0000256" key="2">
    <source>
        <dbReference type="ARBA" id="ARBA00007520"/>
    </source>
</evidence>
<evidence type="ECO:0000256" key="5">
    <source>
        <dbReference type="ARBA" id="ARBA00022989"/>
    </source>
</evidence>
<dbReference type="PANTHER" id="PTHR23501">
    <property type="entry name" value="MAJOR FACILITATOR SUPERFAMILY"/>
    <property type="match status" value="1"/>
</dbReference>
<feature type="transmembrane region" description="Helical" evidence="9">
    <location>
        <begin position="163"/>
        <end position="181"/>
    </location>
</feature>
<comment type="subcellular location">
    <subcellularLocation>
        <location evidence="1">Membrane</location>
        <topology evidence="1">Multi-pass membrane protein</topology>
    </subcellularLocation>
</comment>
<keyword evidence="5 9" id="KW-1133">Transmembrane helix</keyword>
<dbReference type="PRINTS" id="PR01035">
    <property type="entry name" value="TCRTETA"/>
</dbReference>
<dbReference type="Pfam" id="PF07690">
    <property type="entry name" value="MFS_1"/>
    <property type="match status" value="1"/>
</dbReference>
<accession>A0AA39ZH84</accession>
<dbReference type="InterPro" id="IPR001958">
    <property type="entry name" value="Tet-R_TetA/multi-R_MdtG-like"/>
</dbReference>
<dbReference type="CDD" id="cd17502">
    <property type="entry name" value="MFS_Azr1_MDR_like"/>
    <property type="match status" value="1"/>
</dbReference>
<gene>
    <name evidence="11" type="ORF">QBC41DRAFT_62965</name>
</gene>
<dbReference type="InterPro" id="IPR020846">
    <property type="entry name" value="MFS_dom"/>
</dbReference>
<reference evidence="11" key="1">
    <citation type="submission" date="2023-06" db="EMBL/GenBank/DDBJ databases">
        <title>Genome-scale phylogeny and comparative genomics of the fungal order Sordariales.</title>
        <authorList>
            <consortium name="Lawrence Berkeley National Laboratory"/>
            <person name="Hensen N."/>
            <person name="Bonometti L."/>
            <person name="Westerberg I."/>
            <person name="Brannstrom I.O."/>
            <person name="Guillou S."/>
            <person name="Cros-Aarteil S."/>
            <person name="Calhoun S."/>
            <person name="Haridas S."/>
            <person name="Kuo A."/>
            <person name="Mondo S."/>
            <person name="Pangilinan J."/>
            <person name="Riley R."/>
            <person name="Labutti K."/>
            <person name="Andreopoulos B."/>
            <person name="Lipzen A."/>
            <person name="Chen C."/>
            <person name="Yanf M."/>
            <person name="Daum C."/>
            <person name="Ng V."/>
            <person name="Clum A."/>
            <person name="Steindorff A."/>
            <person name="Ohm R."/>
            <person name="Martin F."/>
            <person name="Silar P."/>
            <person name="Natvig D."/>
            <person name="Lalanne C."/>
            <person name="Gautier V."/>
            <person name="Ament-Velasquez S.L."/>
            <person name="Kruys A."/>
            <person name="Hutchinson M.I."/>
            <person name="Powell A.J."/>
            <person name="Barry K."/>
            <person name="Miller A.N."/>
            <person name="Grigoriev I.V."/>
            <person name="Debuchy R."/>
            <person name="Gladieux P."/>
            <person name="Thoren M.H."/>
            <person name="Johannesson H."/>
        </authorList>
    </citation>
    <scope>NUCLEOTIDE SEQUENCE</scope>
    <source>
        <strain evidence="11">CBS 307.81</strain>
    </source>
</reference>
<dbReference type="Gene3D" id="1.20.1250.20">
    <property type="entry name" value="MFS general substrate transporter like domains"/>
    <property type="match status" value="1"/>
</dbReference>
<feature type="domain" description="Major facilitator superfamily (MFS) profile" evidence="10">
    <location>
        <begin position="36"/>
        <end position="532"/>
    </location>
</feature>
<evidence type="ECO:0000256" key="7">
    <source>
        <dbReference type="ARBA" id="ARBA00023180"/>
    </source>
</evidence>
<comment type="similarity">
    <text evidence="2">Belongs to the major facilitator superfamily. TCR/Tet family.</text>
</comment>
<keyword evidence="7" id="KW-0325">Glycoprotein</keyword>
<evidence type="ECO:0000256" key="1">
    <source>
        <dbReference type="ARBA" id="ARBA00004141"/>
    </source>
</evidence>
<feature type="transmembrane region" description="Helical" evidence="9">
    <location>
        <begin position="105"/>
        <end position="124"/>
    </location>
</feature>
<feature type="transmembrane region" description="Helical" evidence="9">
    <location>
        <begin position="234"/>
        <end position="253"/>
    </location>
</feature>
<keyword evidence="6 9" id="KW-0472">Membrane</keyword>
<feature type="transmembrane region" description="Helical" evidence="9">
    <location>
        <begin position="367"/>
        <end position="387"/>
    </location>
</feature>
<dbReference type="AlphaFoldDB" id="A0AA39ZH84"/>
<feature type="transmembrane region" description="Helical" evidence="9">
    <location>
        <begin position="74"/>
        <end position="93"/>
    </location>
</feature>
<proteinExistence type="inferred from homology"/>
<evidence type="ECO:0000313" key="12">
    <source>
        <dbReference type="Proteomes" id="UP001174997"/>
    </source>
</evidence>
<feature type="transmembrane region" description="Helical" evidence="9">
    <location>
        <begin position="130"/>
        <end position="151"/>
    </location>
</feature>
<protein>
    <submittedName>
        <fullName evidence="11">Efflux pump</fullName>
    </submittedName>
</protein>
<feature type="transmembrane region" description="Helical" evidence="9">
    <location>
        <begin position="193"/>
        <end position="213"/>
    </location>
</feature>
<keyword evidence="4 9" id="KW-0812">Transmembrane</keyword>
<evidence type="ECO:0000256" key="6">
    <source>
        <dbReference type="ARBA" id="ARBA00023136"/>
    </source>
</evidence>
<evidence type="ECO:0000256" key="8">
    <source>
        <dbReference type="SAM" id="MobiDB-lite"/>
    </source>
</evidence>
<comment type="caution">
    <text evidence="11">The sequence shown here is derived from an EMBL/GenBank/DDBJ whole genome shotgun (WGS) entry which is preliminary data.</text>
</comment>
<keyword evidence="12" id="KW-1185">Reference proteome</keyword>
<feature type="transmembrane region" description="Helical" evidence="9">
    <location>
        <begin position="508"/>
        <end position="527"/>
    </location>
</feature>
<dbReference type="SUPFAM" id="SSF103473">
    <property type="entry name" value="MFS general substrate transporter"/>
    <property type="match status" value="1"/>
</dbReference>
<dbReference type="InterPro" id="IPR036259">
    <property type="entry name" value="MFS_trans_sf"/>
</dbReference>
<dbReference type="EMBL" id="JAULSY010000025">
    <property type="protein sequence ID" value="KAK0670983.1"/>
    <property type="molecule type" value="Genomic_DNA"/>
</dbReference>
<dbReference type="PROSITE" id="PS50850">
    <property type="entry name" value="MFS"/>
    <property type="match status" value="1"/>
</dbReference>
<sequence length="584" mass="62314">MDTTTESKTQSHDPIIEPVPTDGQTGGRYGWRFSAILVALSLTSILAGLEIGCIATAMPTIVKDLGTGDESETIYVWVANAYFLTMTAFQPLYGQAANIFGRRTMTVLAVVFFAIGSAISGAASSMPMLVAGRAIMGVGGGGILVMIEIIICDLCPQRDRPKYLGIVMSIFGLAMCVGPLIGGGLAEHASWRWIFYLNLPVAAVSLVPLLLFLRVRYKRDAIGKMLARVDWGGNTLFAAAVTSILVALTWGGTEHAWSAWQTLLPLFLGIAGLGLFLWLESTTLIEQPTMPLRLFANRTSSGAFGLTFVASILTYWMAYWLPIYFQAVKEDSPTQSGISTLPVSMIMIPFSILAGGGVTASGKFRPFQFAGISLMTIAMGLFSLLDVESSKGYWVGFQVVAAAGGGLLLTCTLPAVQAPLPEADVAIATATWGFLRSFGGIWGIAIPTAIFNSYVNTLLDQGRVSEEAVANAMRNGGAYALASVGFIQSIPLDIKEQVKTVYVESLRLVWQVAIGFGVLGFLITIVIKEVKLREDLETDFGLVEGTNDSSSTEVTVESGRGVVENKAEKSVAGTAEQTVPDGSR</sequence>
<organism evidence="11 12">
    <name type="scientific">Cercophora samala</name>
    <dbReference type="NCBI Taxonomy" id="330535"/>
    <lineage>
        <taxon>Eukaryota</taxon>
        <taxon>Fungi</taxon>
        <taxon>Dikarya</taxon>
        <taxon>Ascomycota</taxon>
        <taxon>Pezizomycotina</taxon>
        <taxon>Sordariomycetes</taxon>
        <taxon>Sordariomycetidae</taxon>
        <taxon>Sordariales</taxon>
        <taxon>Lasiosphaeriaceae</taxon>
        <taxon>Cercophora</taxon>
    </lineage>
</organism>
<feature type="transmembrane region" description="Helical" evidence="9">
    <location>
        <begin position="341"/>
        <end position="360"/>
    </location>
</feature>
<dbReference type="PANTHER" id="PTHR23501:SF187">
    <property type="entry name" value="MAJOR FACILITATOR SUPERFAMILY (MFS) PROFILE DOMAIN-CONTAINING PROTEIN"/>
    <property type="match status" value="1"/>
</dbReference>
<feature type="transmembrane region" description="Helical" evidence="9">
    <location>
        <begin position="259"/>
        <end position="279"/>
    </location>
</feature>